<protein>
    <submittedName>
        <fullName evidence="1">Gliding motility lipoprotein GldD</fullName>
    </submittedName>
</protein>
<comment type="caution">
    <text evidence="1">The sequence shown here is derived from an EMBL/GenBank/DDBJ whole genome shotgun (WGS) entry which is preliminary data.</text>
</comment>
<accession>A0A936ZMD3</accession>
<dbReference type="RefSeq" id="WP_201915922.1">
    <property type="nucleotide sequence ID" value="NZ_BAABAX010000001.1"/>
</dbReference>
<keyword evidence="1" id="KW-0449">Lipoprotein</keyword>
<dbReference type="NCBIfam" id="TIGR03512">
    <property type="entry name" value="GldD_lipo"/>
    <property type="match status" value="1"/>
</dbReference>
<evidence type="ECO:0000313" key="2">
    <source>
        <dbReference type="Proteomes" id="UP000651057"/>
    </source>
</evidence>
<sequence>MKKRIFKLLLLIGTPLLFSCKGEVLPKPEGMLRLSYPKPEYKEIGLPCPYIFEKNELSELKKARRNRACWYNLKYNDMKATLYLSYYRINNNLDSLLRDAQNLTQEHFIKADGIKPEEYVNSEKEVYGMIYKVSGDAASPSQFYVTDSVDHFLVGSVYFEVKPNYDSILPAANYLRNDIKHLIETLQWKD</sequence>
<name>A0A936ZMD3_9FLAO</name>
<keyword evidence="2" id="KW-1185">Reference proteome</keyword>
<organism evidence="1 2">
    <name type="scientific">Aquimarina mytili</name>
    <dbReference type="NCBI Taxonomy" id="874423"/>
    <lineage>
        <taxon>Bacteria</taxon>
        <taxon>Pseudomonadati</taxon>
        <taxon>Bacteroidota</taxon>
        <taxon>Flavobacteriia</taxon>
        <taxon>Flavobacteriales</taxon>
        <taxon>Flavobacteriaceae</taxon>
        <taxon>Aquimarina</taxon>
    </lineage>
</organism>
<dbReference type="Pfam" id="PF25593">
    <property type="entry name" value="GldD_lipo"/>
    <property type="match status" value="1"/>
</dbReference>
<dbReference type="EMBL" id="JAERQJ010000001">
    <property type="protein sequence ID" value="MBL0681932.1"/>
    <property type="molecule type" value="Genomic_DNA"/>
</dbReference>
<dbReference type="Proteomes" id="UP000651057">
    <property type="component" value="Unassembled WGS sequence"/>
</dbReference>
<dbReference type="InterPro" id="IPR019850">
    <property type="entry name" value="GldD-like"/>
</dbReference>
<evidence type="ECO:0000313" key="1">
    <source>
        <dbReference type="EMBL" id="MBL0681932.1"/>
    </source>
</evidence>
<proteinExistence type="predicted"/>
<dbReference type="PROSITE" id="PS51257">
    <property type="entry name" value="PROKAR_LIPOPROTEIN"/>
    <property type="match status" value="1"/>
</dbReference>
<gene>
    <name evidence="1" type="primary">gldD</name>
    <name evidence="1" type="ORF">JJQ60_00245</name>
</gene>
<dbReference type="AlphaFoldDB" id="A0A936ZMD3"/>
<reference evidence="1" key="1">
    <citation type="submission" date="2021-01" db="EMBL/GenBank/DDBJ databases">
        <authorList>
            <person name="Zhong Y.L."/>
        </authorList>
    </citation>
    <scope>NUCLEOTIDE SEQUENCE</scope>
    <source>
        <strain evidence="1">KCTC 23302</strain>
    </source>
</reference>